<feature type="compositionally biased region" description="Acidic residues" evidence="1">
    <location>
        <begin position="724"/>
        <end position="739"/>
    </location>
</feature>
<evidence type="ECO:0000259" key="2">
    <source>
        <dbReference type="PROSITE" id="PS50174"/>
    </source>
</evidence>
<dbReference type="AlphaFoldDB" id="A0A4S4LJ41"/>
<dbReference type="Pfam" id="PF07713">
    <property type="entry name" value="DUF1604"/>
    <property type="match status" value="1"/>
</dbReference>
<sequence length="936" mass="103660">MTSRLKRKLNDLGVDTAGSKATENFCLIGTPLPLLDKSRDTGEFVPIWKQDVRDEKGRRRLHGAFTGGFSAGYFNSVGSKEGWAPATFTSSRTDRSKKKTARPEDFMDEEDLAELRDSQKLVDTTEEMDLDFWDRSRKIETGETEKDSITSTLEATLLPAPRDSVGAQILKKMGWRLGHGIGPKVTYEQRKRQLALLQGASALRDNQEDAGDHEEAKKHLYPALDTKVPSFRKKDNRHGLGYAPGKGLMEIESAESSDKAGQEASISAGFGLGALNDADEDDLDVYDRDSVRVNRRLAYDEDEDKERIIISSRSKIARKDRPISLKASTLNNQAAGRRTAFRNGVPCLPQFMIAEKPVTEDQWFPPPKVPEGWSPNPQRVWMQDKENIKTAQDTAVPPEHDQGWRKAGLTHAQRGNLLGEKPLANTRSIFDYLAPKDRERLKNLATERMQPESSTSTEPGPMPAPPKHEQTFPRLDPQVAKMALQGFQPFTTDPMKQSRYTMFLQAQATGADSVPFGRAPGQAEDSFARELQDYARSAQIFKPVSGAMAGRFTRAAIIDTGPKAIEGLHQPVEEGSYLSMPAEVVEEKKEESAKENAARLGMFGPLTRETKSWMPAKLLCKRFGLKEPIVELPKDTSPLSAPSGGADWQNGGVLSLTDVPEAESAGATKIEEGDSLESSLSTRKGWHERDIGNIGLGEDPTQGRDILTYQRPEMDIFKAIFASDDEGEDENDDVAGEAEIDLKGDKGHKSDDIDRENIGIILKVDEPEISKHAEPIASTSAPTSQLPIIHVDYNDAAGKVDMASFKPTFVPRSDRQKTKDREKKDKGKDKDRERKKKKGKTVLVSFQVDEEGGDVSLHSQEKEKDGEKKRKKKRKAEASVDDDENIWVEKPPPAAVQNIAASEPILADSNTIDYSGLTAETEAGPPRGRKRAIDFM</sequence>
<dbReference type="InterPro" id="IPR011666">
    <property type="entry name" value="DUF1604"/>
</dbReference>
<feature type="domain" description="G-patch" evidence="2">
    <location>
        <begin position="162"/>
        <end position="182"/>
    </location>
</feature>
<reference evidence="3 4" key="1">
    <citation type="submission" date="2019-02" db="EMBL/GenBank/DDBJ databases">
        <title>Genome sequencing of the rare red list fungi Phellinidium pouzarii.</title>
        <authorList>
            <person name="Buettner E."/>
            <person name="Kellner H."/>
        </authorList>
    </citation>
    <scope>NUCLEOTIDE SEQUENCE [LARGE SCALE GENOMIC DNA]</scope>
    <source>
        <strain evidence="3 4">DSM 108285</strain>
    </source>
</reference>
<feature type="region of interest" description="Disordered" evidence="1">
    <location>
        <begin position="662"/>
        <end position="684"/>
    </location>
</feature>
<dbReference type="Proteomes" id="UP000308199">
    <property type="component" value="Unassembled WGS sequence"/>
</dbReference>
<dbReference type="OrthoDB" id="20507at2759"/>
<dbReference type="PROSITE" id="PS50174">
    <property type="entry name" value="G_PATCH"/>
    <property type="match status" value="1"/>
</dbReference>
<dbReference type="EMBL" id="SGPK01000004">
    <property type="protein sequence ID" value="THH12066.1"/>
    <property type="molecule type" value="Genomic_DNA"/>
</dbReference>
<evidence type="ECO:0000256" key="1">
    <source>
        <dbReference type="SAM" id="MobiDB-lite"/>
    </source>
</evidence>
<evidence type="ECO:0000313" key="4">
    <source>
        <dbReference type="Proteomes" id="UP000308199"/>
    </source>
</evidence>
<dbReference type="PANTHER" id="PTHR13384:SF19">
    <property type="entry name" value="G PATCH DOMAIN-CONTAINING PROTEIN 1"/>
    <property type="match status" value="1"/>
</dbReference>
<feature type="compositionally biased region" description="Basic and acidic residues" evidence="1">
    <location>
        <begin position="740"/>
        <end position="751"/>
    </location>
</feature>
<feature type="region of interest" description="Disordered" evidence="1">
    <location>
        <begin position="445"/>
        <end position="469"/>
    </location>
</feature>
<feature type="region of interest" description="Disordered" evidence="1">
    <location>
        <begin position="205"/>
        <end position="244"/>
    </location>
</feature>
<dbReference type="PANTHER" id="PTHR13384">
    <property type="entry name" value="G PATCH DOMAIN-CONTAINING PROTEIN 1"/>
    <property type="match status" value="1"/>
</dbReference>
<keyword evidence="4" id="KW-1185">Reference proteome</keyword>
<dbReference type="GO" id="GO:0005634">
    <property type="term" value="C:nucleus"/>
    <property type="evidence" value="ECO:0007669"/>
    <property type="project" value="TreeGrafter"/>
</dbReference>
<name>A0A4S4LJ41_9AGAM</name>
<protein>
    <recommendedName>
        <fullName evidence="2">G-patch domain-containing protein</fullName>
    </recommendedName>
</protein>
<feature type="region of interest" description="Disordered" evidence="1">
    <location>
        <begin position="85"/>
        <end position="104"/>
    </location>
</feature>
<proteinExistence type="predicted"/>
<feature type="region of interest" description="Disordered" evidence="1">
    <location>
        <begin position="724"/>
        <end position="751"/>
    </location>
</feature>
<dbReference type="GO" id="GO:0003723">
    <property type="term" value="F:RNA binding"/>
    <property type="evidence" value="ECO:0007669"/>
    <property type="project" value="TreeGrafter"/>
</dbReference>
<dbReference type="Pfam" id="PF26093">
    <property type="entry name" value="HTH_TGH"/>
    <property type="match status" value="1"/>
</dbReference>
<dbReference type="GO" id="GO:0006397">
    <property type="term" value="P:mRNA processing"/>
    <property type="evidence" value="ECO:0007669"/>
    <property type="project" value="InterPro"/>
</dbReference>
<dbReference type="InterPro" id="IPR000467">
    <property type="entry name" value="G_patch_dom"/>
</dbReference>
<comment type="caution">
    <text evidence="3">The sequence shown here is derived from an EMBL/GenBank/DDBJ whole genome shotgun (WGS) entry which is preliminary data.</text>
</comment>
<feature type="region of interest" description="Disordered" evidence="1">
    <location>
        <begin position="804"/>
        <end position="892"/>
    </location>
</feature>
<organism evidence="3 4">
    <name type="scientific">Phellinidium pouzarii</name>
    <dbReference type="NCBI Taxonomy" id="167371"/>
    <lineage>
        <taxon>Eukaryota</taxon>
        <taxon>Fungi</taxon>
        <taxon>Dikarya</taxon>
        <taxon>Basidiomycota</taxon>
        <taxon>Agaricomycotina</taxon>
        <taxon>Agaricomycetes</taxon>
        <taxon>Hymenochaetales</taxon>
        <taxon>Hymenochaetaceae</taxon>
        <taxon>Phellinidium</taxon>
    </lineage>
</organism>
<feature type="compositionally biased region" description="Basic and acidic residues" evidence="1">
    <location>
        <begin position="812"/>
        <end position="832"/>
    </location>
</feature>
<feature type="region of interest" description="Disordered" evidence="1">
    <location>
        <begin position="917"/>
        <end position="936"/>
    </location>
</feature>
<gene>
    <name evidence="3" type="ORF">EW145_g253</name>
</gene>
<feature type="compositionally biased region" description="Basic and acidic residues" evidence="1">
    <location>
        <begin position="859"/>
        <end position="868"/>
    </location>
</feature>
<accession>A0A4S4LJ41</accession>
<evidence type="ECO:0000313" key="3">
    <source>
        <dbReference type="EMBL" id="THH12066.1"/>
    </source>
</evidence>